<protein>
    <recommendedName>
        <fullName evidence="5">Leucine-binding protein domain-containing protein</fullName>
    </recommendedName>
</protein>
<keyword evidence="3" id="KW-0813">Transport</keyword>
<comment type="similarity">
    <text evidence="1">Belongs to the leucine-binding protein family.</text>
</comment>
<dbReference type="CDD" id="cd06327">
    <property type="entry name" value="PBP1_SBP-like"/>
    <property type="match status" value="1"/>
</dbReference>
<proteinExistence type="inferred from homology"/>
<reference evidence="6" key="1">
    <citation type="journal article" date="2021" name="Front. Microbiol.">
        <title>Comprehensive Comparative Genomics and Phenotyping of Methylobacterium Species.</title>
        <authorList>
            <person name="Alessa O."/>
            <person name="Ogura Y."/>
            <person name="Fujitani Y."/>
            <person name="Takami H."/>
            <person name="Hayashi T."/>
            <person name="Sahin N."/>
            <person name="Tani A."/>
        </authorList>
    </citation>
    <scope>NUCLEOTIDE SEQUENCE</scope>
    <source>
        <strain evidence="6">DSM 17168</strain>
    </source>
</reference>
<dbReference type="InterPro" id="IPR028082">
    <property type="entry name" value="Peripla_BP_I"/>
</dbReference>
<keyword evidence="2 4" id="KW-0732">Signal</keyword>
<sequence length="417" mass="43659">MLPERIPMSSRSPLRGAAAAGLALLLALAADAAAPAAAQDAAGPVRIGVLSDMSGPFADQAGTGSVVAAQLAAEDFAKEAGDLKVEILSADHQNKPDIGLGIARRWLDQEGVSTIVDLPNSAVALAVANLMRERHRVALASSSMTSDLTGKACAPTTVQWVSDTWAQGSATARAITGRGLKSWYFLTVDYALGHALERDATAALKASGGSVKGSTKHPLNAGDFASPLLAAQGSGAQVLALADTGADMINAVKQAAEFGLMPDMRIAALFVQLSDIHALGLKAAQGLQFASGFYWDRTEATRAFGKRFGERMGGRMPTENHAGVYSSTLAYLRGVRDAGTIEGEKVLAVLRDKPINDPLFGPTTIRQDGRAVHDLFLFEVKTPAESKGPYDYYKLLATVPGDQAFRPMAEGGCPLVK</sequence>
<evidence type="ECO:0000313" key="7">
    <source>
        <dbReference type="Proteomes" id="UP001055153"/>
    </source>
</evidence>
<organism evidence="6 7">
    <name type="scientific">Methylobacterium isbiliense</name>
    <dbReference type="NCBI Taxonomy" id="315478"/>
    <lineage>
        <taxon>Bacteria</taxon>
        <taxon>Pseudomonadati</taxon>
        <taxon>Pseudomonadota</taxon>
        <taxon>Alphaproteobacteria</taxon>
        <taxon>Hyphomicrobiales</taxon>
        <taxon>Methylobacteriaceae</taxon>
        <taxon>Methylobacterium</taxon>
    </lineage>
</organism>
<dbReference type="SUPFAM" id="SSF53822">
    <property type="entry name" value="Periplasmic binding protein-like I"/>
    <property type="match status" value="1"/>
</dbReference>
<keyword evidence="3" id="KW-0029">Amino-acid transport</keyword>
<gene>
    <name evidence="6" type="ORF">GMJLKIPL_6271</name>
</gene>
<dbReference type="InterPro" id="IPR028081">
    <property type="entry name" value="Leu-bd"/>
</dbReference>
<dbReference type="PANTHER" id="PTHR30483">
    <property type="entry name" value="LEUCINE-SPECIFIC-BINDING PROTEIN"/>
    <property type="match status" value="1"/>
</dbReference>
<reference evidence="6" key="2">
    <citation type="submission" date="2021-08" db="EMBL/GenBank/DDBJ databases">
        <authorList>
            <person name="Tani A."/>
            <person name="Ola A."/>
            <person name="Ogura Y."/>
            <person name="Katsura K."/>
            <person name="Hayashi T."/>
        </authorList>
    </citation>
    <scope>NUCLEOTIDE SEQUENCE</scope>
    <source>
        <strain evidence="6">DSM 17168</strain>
    </source>
</reference>
<dbReference type="EMBL" id="BPQQ01000111">
    <property type="protein sequence ID" value="GJE04310.1"/>
    <property type="molecule type" value="Genomic_DNA"/>
</dbReference>
<feature type="signal peptide" evidence="4">
    <location>
        <begin position="1"/>
        <end position="32"/>
    </location>
</feature>
<comment type="caution">
    <text evidence="6">The sequence shown here is derived from an EMBL/GenBank/DDBJ whole genome shotgun (WGS) entry which is preliminary data.</text>
</comment>
<dbReference type="Gene3D" id="3.40.50.2300">
    <property type="match status" value="2"/>
</dbReference>
<feature type="chain" id="PRO_5046220310" description="Leucine-binding protein domain-containing protein" evidence="4">
    <location>
        <begin position="33"/>
        <end position="417"/>
    </location>
</feature>
<evidence type="ECO:0000256" key="4">
    <source>
        <dbReference type="SAM" id="SignalP"/>
    </source>
</evidence>
<evidence type="ECO:0000256" key="2">
    <source>
        <dbReference type="ARBA" id="ARBA00022729"/>
    </source>
</evidence>
<evidence type="ECO:0000313" key="6">
    <source>
        <dbReference type="EMBL" id="GJE04310.1"/>
    </source>
</evidence>
<name>A0ABQ4SR24_9HYPH</name>
<dbReference type="InterPro" id="IPR051010">
    <property type="entry name" value="BCAA_transport"/>
</dbReference>
<dbReference type="Proteomes" id="UP001055153">
    <property type="component" value="Unassembled WGS sequence"/>
</dbReference>
<dbReference type="PANTHER" id="PTHR30483:SF6">
    <property type="entry name" value="PERIPLASMIC BINDING PROTEIN OF ABC TRANSPORTER FOR NATURAL AMINO ACIDS"/>
    <property type="match status" value="1"/>
</dbReference>
<evidence type="ECO:0000256" key="3">
    <source>
        <dbReference type="ARBA" id="ARBA00022970"/>
    </source>
</evidence>
<evidence type="ECO:0000256" key="1">
    <source>
        <dbReference type="ARBA" id="ARBA00010062"/>
    </source>
</evidence>
<feature type="domain" description="Leucine-binding protein" evidence="5">
    <location>
        <begin position="44"/>
        <end position="381"/>
    </location>
</feature>
<dbReference type="InterPro" id="IPR006311">
    <property type="entry name" value="TAT_signal"/>
</dbReference>
<keyword evidence="7" id="KW-1185">Reference proteome</keyword>
<evidence type="ECO:0000259" key="5">
    <source>
        <dbReference type="Pfam" id="PF13458"/>
    </source>
</evidence>
<accession>A0ABQ4SR24</accession>
<dbReference type="Pfam" id="PF13458">
    <property type="entry name" value="Peripla_BP_6"/>
    <property type="match status" value="1"/>
</dbReference>
<dbReference type="PROSITE" id="PS51318">
    <property type="entry name" value="TAT"/>
    <property type="match status" value="1"/>
</dbReference>